<dbReference type="EMBL" id="BBLG01000001">
    <property type="protein sequence ID" value="GAK74937.1"/>
    <property type="molecule type" value="Genomic_DNA"/>
</dbReference>
<organism evidence="1 3">
    <name type="scientific">Nonlabens ulvanivorans</name>
    <name type="common">Persicivirga ulvanivorans</name>
    <dbReference type="NCBI Taxonomy" id="906888"/>
    <lineage>
        <taxon>Bacteria</taxon>
        <taxon>Pseudomonadati</taxon>
        <taxon>Bacteroidota</taxon>
        <taxon>Flavobacteriia</taxon>
        <taxon>Flavobacteriales</taxon>
        <taxon>Flavobacteriaceae</taxon>
        <taxon>Nonlabens</taxon>
    </lineage>
</organism>
<evidence type="ECO:0000313" key="2">
    <source>
        <dbReference type="EMBL" id="GAK98811.1"/>
    </source>
</evidence>
<evidence type="ECO:0000313" key="3">
    <source>
        <dbReference type="Proteomes" id="UP000028980"/>
    </source>
</evidence>
<proteinExistence type="predicted"/>
<evidence type="ECO:0000313" key="4">
    <source>
        <dbReference type="Proteomes" id="UP000029226"/>
    </source>
</evidence>
<name>A0A081D7P1_NONUL</name>
<accession>A0A081D7P1</accession>
<reference evidence="3 4" key="1">
    <citation type="journal article" date="2014" name="Genome Announc.">
        <title>Draft Genome Sequences of Marine Flavobacterium Nonlabens Strains NR17, NR24, NR27, NR32, NR33, and Ara13.</title>
        <authorList>
            <person name="Nakanishi M."/>
            <person name="Meirelles P."/>
            <person name="Suzuki R."/>
            <person name="Takatani N."/>
            <person name="Mino S."/>
            <person name="Suda W."/>
            <person name="Oshima K."/>
            <person name="Hattori M."/>
            <person name="Ohkuma M."/>
            <person name="Hosokawa M."/>
            <person name="Miyashita K."/>
            <person name="Thompson F.L."/>
            <person name="Niwa A."/>
            <person name="Sawabe T."/>
            <person name="Sawabe T."/>
        </authorList>
    </citation>
    <scope>NUCLEOTIDE SEQUENCE [LARGE SCALE GENOMIC DNA]</scope>
    <source>
        <strain evidence="1">JCM 19296</strain>
        <strain evidence="2">JCM 19314</strain>
        <strain evidence="3">JCM19296</strain>
        <strain evidence="4">JCM19314</strain>
    </source>
</reference>
<dbReference type="Proteomes" id="UP000029226">
    <property type="component" value="Unassembled WGS sequence"/>
</dbReference>
<gene>
    <name evidence="1" type="ORF">JCM19296_515</name>
    <name evidence="2" type="ORF">JCM19314_2842</name>
</gene>
<evidence type="ECO:0000313" key="1">
    <source>
        <dbReference type="EMBL" id="GAK74937.1"/>
    </source>
</evidence>
<dbReference type="Proteomes" id="UP000028980">
    <property type="component" value="Unassembled WGS sequence"/>
</dbReference>
<sequence length="47" mass="5510">MKARRLKVLLIEDDTIEVMKMHRALSTLNEKHSIVEANNGGRRPYQF</sequence>
<protein>
    <submittedName>
        <fullName evidence="1">Uncharacterized protein</fullName>
    </submittedName>
</protein>
<dbReference type="EMBL" id="BBMM01000001">
    <property type="protein sequence ID" value="GAK98811.1"/>
    <property type="molecule type" value="Genomic_DNA"/>
</dbReference>
<comment type="caution">
    <text evidence="1">The sequence shown here is derived from an EMBL/GenBank/DDBJ whole genome shotgun (WGS) entry which is preliminary data.</text>
</comment>
<dbReference type="AlphaFoldDB" id="A0A081D7P1"/>